<feature type="transmembrane region" description="Helical" evidence="7">
    <location>
        <begin position="12"/>
        <end position="33"/>
    </location>
</feature>
<evidence type="ECO:0000256" key="7">
    <source>
        <dbReference type="HAMAP-Rule" id="MF_01147"/>
    </source>
</evidence>
<dbReference type="Proteomes" id="UP000177588">
    <property type="component" value="Unassembled WGS sequence"/>
</dbReference>
<protein>
    <recommendedName>
        <fullName evidence="7">Phosphatidylglycerol--prolipoprotein diacylglyceryl transferase</fullName>
        <ecNumber evidence="7">2.5.1.145</ecNumber>
    </recommendedName>
</protein>
<reference evidence="8 9" key="1">
    <citation type="journal article" date="2016" name="Nat. Commun.">
        <title>Thousands of microbial genomes shed light on interconnected biogeochemical processes in an aquifer system.</title>
        <authorList>
            <person name="Anantharaman K."/>
            <person name="Brown C.T."/>
            <person name="Hug L.A."/>
            <person name="Sharon I."/>
            <person name="Castelle C.J."/>
            <person name="Probst A.J."/>
            <person name="Thomas B.C."/>
            <person name="Singh A."/>
            <person name="Wilkins M.J."/>
            <person name="Karaoz U."/>
            <person name="Brodie E.L."/>
            <person name="Williams K.H."/>
            <person name="Hubbard S.S."/>
            <person name="Banfield J.F."/>
        </authorList>
    </citation>
    <scope>NUCLEOTIDE SEQUENCE [LARGE SCALE GENOMIC DNA]</scope>
</reference>
<dbReference type="PANTHER" id="PTHR30589">
    <property type="entry name" value="PROLIPOPROTEIN DIACYLGLYCERYL TRANSFERASE"/>
    <property type="match status" value="1"/>
</dbReference>
<comment type="caution">
    <text evidence="8">The sequence shown here is derived from an EMBL/GenBank/DDBJ whole genome shotgun (WGS) entry which is preliminary data.</text>
</comment>
<sequence length="273" mass="30271">MLPILFKAGPITIYSFGFFLTLGYLVAAFVLWREGKRQGYNEERLLDLSVISLVVALVGARAYFVLLHLNLFTEDPLSALAFWQGGFAYHGSLVAVLAVGVYFVRRWKWSFFQIADIGALAASAALVLGKIGTFLAGLDYGRHTSLPWGVNFPDLVGARHPVQLYEAGGYFIIFIVLYLVYHRNLASPEMKSGKVVFAFLISTSLFQVGLEFFKADSVLVFSIPAAAIASLVIAGLSIIGLYYFQIRVLRDDVRRILTGVLSLNNRFLRKIGL</sequence>
<dbReference type="STRING" id="1802597.A2Z24_00060"/>
<evidence type="ECO:0000256" key="6">
    <source>
        <dbReference type="ARBA" id="ARBA00023136"/>
    </source>
</evidence>
<evidence type="ECO:0000313" key="9">
    <source>
        <dbReference type="Proteomes" id="UP000177588"/>
    </source>
</evidence>
<evidence type="ECO:0000256" key="2">
    <source>
        <dbReference type="ARBA" id="ARBA00022475"/>
    </source>
</evidence>
<gene>
    <name evidence="7" type="primary">lgt</name>
    <name evidence="8" type="ORF">A2Z24_00060</name>
</gene>
<comment type="pathway">
    <text evidence="7">Protein modification; lipoprotein biosynthesis (diacylglyceryl transfer).</text>
</comment>
<organism evidence="8 9">
    <name type="scientific">Candidatus Woykebacteria bacterium RBG_16_44_10</name>
    <dbReference type="NCBI Taxonomy" id="1802597"/>
    <lineage>
        <taxon>Bacteria</taxon>
        <taxon>Candidatus Woykeibacteriota</taxon>
    </lineage>
</organism>
<keyword evidence="6 7" id="KW-0472">Membrane</keyword>
<feature type="transmembrane region" description="Helical" evidence="7">
    <location>
        <begin position="87"/>
        <end position="105"/>
    </location>
</feature>
<dbReference type="PANTHER" id="PTHR30589:SF0">
    <property type="entry name" value="PHOSPHATIDYLGLYCEROL--PROLIPOPROTEIN DIACYLGLYCERYL TRANSFERASE"/>
    <property type="match status" value="1"/>
</dbReference>
<dbReference type="EMBL" id="MHCT01000010">
    <property type="protein sequence ID" value="OGY26307.1"/>
    <property type="molecule type" value="Genomic_DNA"/>
</dbReference>
<evidence type="ECO:0000256" key="3">
    <source>
        <dbReference type="ARBA" id="ARBA00022679"/>
    </source>
</evidence>
<feature type="transmembrane region" description="Helical" evidence="7">
    <location>
        <begin position="219"/>
        <end position="244"/>
    </location>
</feature>
<keyword evidence="4 7" id="KW-0812">Transmembrane</keyword>
<keyword evidence="2 7" id="KW-1003">Cell membrane</keyword>
<dbReference type="GO" id="GO:0005886">
    <property type="term" value="C:plasma membrane"/>
    <property type="evidence" value="ECO:0007669"/>
    <property type="project" value="UniProtKB-SubCell"/>
</dbReference>
<comment type="caution">
    <text evidence="7">Lacks conserved residue(s) required for the propagation of feature annotation.</text>
</comment>
<dbReference type="GO" id="GO:0042158">
    <property type="term" value="P:lipoprotein biosynthetic process"/>
    <property type="evidence" value="ECO:0007669"/>
    <property type="project" value="UniProtKB-UniRule"/>
</dbReference>
<evidence type="ECO:0000256" key="5">
    <source>
        <dbReference type="ARBA" id="ARBA00022989"/>
    </source>
</evidence>
<dbReference type="HAMAP" id="MF_01147">
    <property type="entry name" value="Lgt"/>
    <property type="match status" value="1"/>
</dbReference>
<accession>A0A1G1WGE0</accession>
<feature type="transmembrane region" description="Helical" evidence="7">
    <location>
        <begin position="162"/>
        <end position="181"/>
    </location>
</feature>
<comment type="catalytic activity">
    <reaction evidence="7">
        <text>L-cysteinyl-[prolipoprotein] + a 1,2-diacyl-sn-glycero-3-phospho-(1'-sn-glycerol) = an S-1,2-diacyl-sn-glyceryl-L-cysteinyl-[prolipoprotein] + sn-glycerol 1-phosphate + H(+)</text>
        <dbReference type="Rhea" id="RHEA:56712"/>
        <dbReference type="Rhea" id="RHEA-COMP:14679"/>
        <dbReference type="Rhea" id="RHEA-COMP:14680"/>
        <dbReference type="ChEBI" id="CHEBI:15378"/>
        <dbReference type="ChEBI" id="CHEBI:29950"/>
        <dbReference type="ChEBI" id="CHEBI:57685"/>
        <dbReference type="ChEBI" id="CHEBI:64716"/>
        <dbReference type="ChEBI" id="CHEBI:140658"/>
        <dbReference type="EC" id="2.5.1.145"/>
    </reaction>
</comment>
<evidence type="ECO:0000256" key="4">
    <source>
        <dbReference type="ARBA" id="ARBA00022692"/>
    </source>
</evidence>
<name>A0A1G1WGE0_9BACT</name>
<dbReference type="InterPro" id="IPR001640">
    <property type="entry name" value="Lgt"/>
</dbReference>
<feature type="transmembrane region" description="Helical" evidence="7">
    <location>
        <begin position="117"/>
        <end position="138"/>
    </location>
</feature>
<comment type="similarity">
    <text evidence="1 7">Belongs to the Lgt family.</text>
</comment>
<dbReference type="EC" id="2.5.1.145" evidence="7"/>
<keyword evidence="3 7" id="KW-0808">Transferase</keyword>
<proteinExistence type="inferred from homology"/>
<evidence type="ECO:0000313" key="8">
    <source>
        <dbReference type="EMBL" id="OGY26307.1"/>
    </source>
</evidence>
<comment type="subcellular location">
    <subcellularLocation>
        <location evidence="7">Cell membrane</location>
        <topology evidence="7">Multi-pass membrane protein</topology>
    </subcellularLocation>
</comment>
<dbReference type="UniPathway" id="UPA00664"/>
<comment type="function">
    <text evidence="7">Catalyzes the transfer of the diacylglyceryl group from phosphatidylglycerol to the sulfhydryl group of the N-terminal cysteine of a prolipoprotein, the first step in the formation of mature lipoproteins.</text>
</comment>
<dbReference type="Pfam" id="PF01790">
    <property type="entry name" value="LGT"/>
    <property type="match status" value="1"/>
</dbReference>
<feature type="transmembrane region" description="Helical" evidence="7">
    <location>
        <begin position="45"/>
        <end position="67"/>
    </location>
</feature>
<evidence type="ECO:0000256" key="1">
    <source>
        <dbReference type="ARBA" id="ARBA00007150"/>
    </source>
</evidence>
<keyword evidence="5 7" id="KW-1133">Transmembrane helix</keyword>
<dbReference type="GO" id="GO:0008961">
    <property type="term" value="F:phosphatidylglycerol-prolipoprotein diacylglyceryl transferase activity"/>
    <property type="evidence" value="ECO:0007669"/>
    <property type="project" value="UniProtKB-UniRule"/>
</dbReference>
<feature type="transmembrane region" description="Helical" evidence="7">
    <location>
        <begin position="193"/>
        <end position="213"/>
    </location>
</feature>
<dbReference type="AlphaFoldDB" id="A0A1G1WGE0"/>